<dbReference type="InterPro" id="IPR050951">
    <property type="entry name" value="Retrovirus_Pol_polyprotein"/>
</dbReference>
<dbReference type="GO" id="GO:0015074">
    <property type="term" value="P:DNA integration"/>
    <property type="evidence" value="ECO:0007669"/>
    <property type="project" value="UniProtKB-KW"/>
</dbReference>
<evidence type="ECO:0000256" key="9">
    <source>
        <dbReference type="ARBA" id="ARBA00023125"/>
    </source>
</evidence>
<keyword evidence="1" id="KW-0645">Protease</keyword>
<keyword evidence="5" id="KW-0460">Magnesium</keyword>
<dbReference type="Pfam" id="PF17921">
    <property type="entry name" value="Integrase_H2C2"/>
    <property type="match status" value="1"/>
</dbReference>
<evidence type="ECO:0000256" key="12">
    <source>
        <dbReference type="PROSITE-ProRule" id="PRU00047"/>
    </source>
</evidence>
<proteinExistence type="predicted"/>
<evidence type="ECO:0000256" key="10">
    <source>
        <dbReference type="ARBA" id="ARBA00023172"/>
    </source>
</evidence>
<dbReference type="GO" id="GO:0006310">
    <property type="term" value="P:DNA recombination"/>
    <property type="evidence" value="ECO:0007669"/>
    <property type="project" value="UniProtKB-KW"/>
</dbReference>
<dbReference type="GO" id="GO:0003887">
    <property type="term" value="F:DNA-directed DNA polymerase activity"/>
    <property type="evidence" value="ECO:0007669"/>
    <property type="project" value="UniProtKB-KW"/>
</dbReference>
<evidence type="ECO:0000256" key="11">
    <source>
        <dbReference type="ARBA" id="ARBA00023268"/>
    </source>
</evidence>
<evidence type="ECO:0000256" key="7">
    <source>
        <dbReference type="ARBA" id="ARBA00022918"/>
    </source>
</evidence>
<dbReference type="GO" id="GO:0008270">
    <property type="term" value="F:zinc ion binding"/>
    <property type="evidence" value="ECO:0007669"/>
    <property type="project" value="UniProtKB-KW"/>
</dbReference>
<dbReference type="Gene3D" id="3.10.10.10">
    <property type="entry name" value="HIV Type 1 Reverse Transcriptase, subunit A, domain 1"/>
    <property type="match status" value="1"/>
</dbReference>
<dbReference type="InterPro" id="IPR001878">
    <property type="entry name" value="Znf_CCHC"/>
</dbReference>
<evidence type="ECO:0000256" key="5">
    <source>
        <dbReference type="ARBA" id="ARBA00022842"/>
    </source>
</evidence>
<name>A0A6L2JZ35_TANCI</name>
<dbReference type="Gene3D" id="1.10.340.70">
    <property type="match status" value="1"/>
</dbReference>
<dbReference type="Pfam" id="PF22936">
    <property type="entry name" value="Pol_BBD"/>
    <property type="match status" value="1"/>
</dbReference>
<gene>
    <name evidence="15" type="ORF">Tci_014264</name>
</gene>
<reference evidence="15" key="1">
    <citation type="journal article" date="2019" name="Sci. Rep.">
        <title>Draft genome of Tanacetum cinerariifolium, the natural source of mosquito coil.</title>
        <authorList>
            <person name="Yamashiro T."/>
            <person name="Shiraishi A."/>
            <person name="Satake H."/>
            <person name="Nakayama K."/>
        </authorList>
    </citation>
    <scope>NUCLEOTIDE SEQUENCE</scope>
</reference>
<dbReference type="GO" id="GO:0004190">
    <property type="term" value="F:aspartic-type endopeptidase activity"/>
    <property type="evidence" value="ECO:0007669"/>
    <property type="project" value="UniProtKB-KW"/>
</dbReference>
<keyword evidence="11" id="KW-0511">Multifunctional enzyme</keyword>
<keyword evidence="10" id="KW-0233">DNA recombination</keyword>
<evidence type="ECO:0000256" key="1">
    <source>
        <dbReference type="ARBA" id="ARBA00022670"/>
    </source>
</evidence>
<dbReference type="GO" id="GO:0006508">
    <property type="term" value="P:proteolysis"/>
    <property type="evidence" value="ECO:0007669"/>
    <property type="project" value="UniProtKB-KW"/>
</dbReference>
<keyword evidence="7" id="KW-0695">RNA-directed DNA polymerase</keyword>
<keyword evidence="12" id="KW-0863">Zinc-finger</keyword>
<evidence type="ECO:0000256" key="6">
    <source>
        <dbReference type="ARBA" id="ARBA00022908"/>
    </source>
</evidence>
<keyword evidence="8" id="KW-0548">Nucleotidyltransferase</keyword>
<dbReference type="InterPro" id="IPR054722">
    <property type="entry name" value="PolX-like_BBD"/>
</dbReference>
<dbReference type="PANTHER" id="PTHR37984:SF5">
    <property type="entry name" value="PROTEIN NYNRIN-LIKE"/>
    <property type="match status" value="1"/>
</dbReference>
<dbReference type="GO" id="GO:0003964">
    <property type="term" value="F:RNA-directed DNA polymerase activity"/>
    <property type="evidence" value="ECO:0007669"/>
    <property type="project" value="UniProtKB-KW"/>
</dbReference>
<keyword evidence="2" id="KW-0479">Metal-binding</keyword>
<keyword evidence="8" id="KW-0808">Transferase</keyword>
<dbReference type="InterPro" id="IPR043128">
    <property type="entry name" value="Rev_trsase/Diguanyl_cyclase"/>
</dbReference>
<keyword evidence="9" id="KW-0238">DNA-binding</keyword>
<dbReference type="Pfam" id="PF07727">
    <property type="entry name" value="RVT_2"/>
    <property type="match status" value="1"/>
</dbReference>
<dbReference type="PANTHER" id="PTHR37984">
    <property type="entry name" value="PROTEIN CBG26694"/>
    <property type="match status" value="1"/>
</dbReference>
<keyword evidence="6" id="KW-0229">DNA integration</keyword>
<dbReference type="InterPro" id="IPR013103">
    <property type="entry name" value="RVT_2"/>
</dbReference>
<dbReference type="InterPro" id="IPR041577">
    <property type="entry name" value="RT_RNaseH_2"/>
</dbReference>
<accession>A0A6L2JZ35</accession>
<evidence type="ECO:0000256" key="8">
    <source>
        <dbReference type="ARBA" id="ARBA00022932"/>
    </source>
</evidence>
<evidence type="ECO:0000256" key="3">
    <source>
        <dbReference type="ARBA" id="ARBA00022750"/>
    </source>
</evidence>
<keyword evidence="3" id="KW-0064">Aspartyl protease</keyword>
<dbReference type="SUPFAM" id="SSF56672">
    <property type="entry name" value="DNA/RNA polymerases"/>
    <property type="match status" value="3"/>
</dbReference>
<dbReference type="EMBL" id="BKCJ010001549">
    <property type="protein sequence ID" value="GEU42286.1"/>
    <property type="molecule type" value="Genomic_DNA"/>
</dbReference>
<dbReference type="Gene3D" id="4.10.60.10">
    <property type="entry name" value="Zinc finger, CCHC-type"/>
    <property type="match status" value="1"/>
</dbReference>
<dbReference type="Pfam" id="PF17919">
    <property type="entry name" value="RT_RNaseH_2"/>
    <property type="match status" value="1"/>
</dbReference>
<comment type="caution">
    <text evidence="15">The sequence shown here is derived from an EMBL/GenBank/DDBJ whole genome shotgun (WGS) entry which is preliminary data.</text>
</comment>
<sequence length="2002" mass="226972">MEAIDKSTNESVSAIPSVSTASIKALVSTLPNVNNLIDAVIYSFFASQSNSSQLDNEDLKPIDADDLDEMDLNVMELVARIGAFRLMKNQQIMHLWHLPPQAHQVLQMNSFESDDSVPTRLVHDRYKSGERYHVVPPLYTRTFMPPKLDLVFNDASLTSETVPTVTFDSKDESEHEHVVPTSVLTRSRMIPLNAARPVTTDVPQPTLKSPNLVKHVVNKAHSLIRRPINHRAAPNNSNFYYKVTTVKDKKVNAVKGTKGSWGNPQQALKDKGVINSGCSRHMTRNISYLSDFKKINGGYVAFGGNHNGGKITGKCKINIGKLGFNDVYFVKELKFNLFSVSKMCDKKNNVLFTDTECVILSSDFKLLDANHVLLRVPRENSMYNGDLKNVVPPGDLTCLFEKATLDEPKWLFDIDTLTQSMNYQPVVAGNKPNHNVGIHGNFNAGKVVKEVVSAQQYVLLPLWFTGSKDPQNIDVDAVIDVKENENEVHVSPSSSDKTKKHDENAKREAKGKSPIDLSTGVRDLIDDFEDFFVNSTSKVNAACAPVTVVGPNLTNSTNSFNAANMPTLEDIVYSNDEEDVGAESDFSNLETNISVSPIPTTIVHNDHHVSQIIGELTTAPQTRSTERMVKEQGGLNQINDKDFHTYLPKGKRAIGLKWIFRNKKDERGIIIKNKALLVTHGHTQEQGIDYEEVFAPVARIKAIWLFLAYAVFMGFMVYQMDVKIAFLYGTIEEEVYVCQPLGFKEPDYPDKVYKVVKALYGLHQAPRAWYETLANYVLENGFQRGKIDQTLFIKKQKGDILLVQVYVDDIIFGSTNKELCKDGKSASTPINTKKPLLKDPDGEDVDVHIYRQTVVATSSTEAEYVATASCCDQVLWIQNQLLDYGNLFPPLDNPDLTIRIISRGVPTLLNDFEMAAEGNGDPPVPDLRIMEELCHPSLNGRVGPTACKFRGVKYWYQELKIIMKNVPPPNNNPNVPEEEPILDQAPTAVEIKDEDMVNNEEDDAEMINPYEEIADADDVPIPLVIQFGSNFHVRESSATRDLLAGNSKVYPPGPMCCDLKSVHRGVKRLSKQMHDREFLELKNQNRMAEDLSHWEAWVKGRIPKNLRFQEEPSIYITPVPRADDPYVMVRDAALDTRGDGDICAKNGNDLGHNFVRQSNHVLSLVMNKELLSFDYYLIMPPKRRSQTNPQPTLTQEAVDQLVRDGIKAAIRDEQERVRMEATRAGGHARGPTAAHMARECSFTGFMNYGPTQFHETKGAIGLVRWFEKMENTFEKVATLGREVANGRPWTEVKQMMTDEFFPTKEVQRLEDELRHLKLRDINIATYTERFNELALLCPDAVPNEKKKCENYGRMGHKAKDYRSKNVASGPTVQSNVVCYECRERGHKSRTCLKKANRRGGNVQGQSYVIRDAEHNQGLNAVTGMDWLVECGALIVCGKKEVHVPYKNKTLVVKSDSSVSRLKVISYIKERKYIERGSQLFISQVTEKEPAKKQLQDIPVILNFLEVFPDDLPGLQPPRQVEFKIELIIGDALVARALVLVVKKKDEYFRMCIDYRVLNKLTVKNRYPLLRIDNLFDQLQGNLEEATSIRNTISLLRQAIRSSPGEYTGTTKPESTNGELCRSLSYSLTSSYTLTVINASFTENNLHQQCKLFSKGNSLTQQWEHFFTSSGKIALEKKEDHEKHLKIILELLKNEKLYAKFLKFDFWLKSIQFIGHVIDSDDVHVDPAKVEAIRNWSAPTIPTKKNKKYEWGMEEEEAFQTLKQKLCSVPILSLPDGTKSFIVYCDASLKGFGAVLMQREKIKLLSDYDCKIRYHPDKMYQDLKKLYWWPNMKADIATFVSRCLTCAKVKAEHQKTFGLLQQPKIPKWKWKKITMNFVSGLPRTPSGYDSIWVIVDRLTKHKPMEFEVGDMVMLKVSPWKGIIRFGKRCKLSPRYIGPFKIIERIGPMAYKLVLLEKLHGIHNMFHVSNLKKCLADENLVIPLEEIQLDNKLHFIEELVEIMD</sequence>
<evidence type="ECO:0000256" key="2">
    <source>
        <dbReference type="ARBA" id="ARBA00022723"/>
    </source>
</evidence>
<keyword evidence="4" id="KW-0378">Hydrolase</keyword>
<dbReference type="InterPro" id="IPR041588">
    <property type="entry name" value="Integrase_H2C2"/>
</dbReference>
<protein>
    <recommendedName>
        <fullName evidence="14">CCHC-type domain-containing protein</fullName>
    </recommendedName>
</protein>
<evidence type="ECO:0000313" key="15">
    <source>
        <dbReference type="EMBL" id="GEU42286.1"/>
    </source>
</evidence>
<dbReference type="InterPro" id="IPR043502">
    <property type="entry name" value="DNA/RNA_pol_sf"/>
</dbReference>
<feature type="region of interest" description="Disordered" evidence="13">
    <location>
        <begin position="484"/>
        <end position="516"/>
    </location>
</feature>
<dbReference type="GO" id="GO:0003677">
    <property type="term" value="F:DNA binding"/>
    <property type="evidence" value="ECO:0007669"/>
    <property type="project" value="UniProtKB-KW"/>
</dbReference>
<dbReference type="Pfam" id="PF24626">
    <property type="entry name" value="SH3_Tf2-1"/>
    <property type="match status" value="1"/>
</dbReference>
<evidence type="ECO:0000259" key="14">
    <source>
        <dbReference type="PROSITE" id="PS50158"/>
    </source>
</evidence>
<dbReference type="PROSITE" id="PS50158">
    <property type="entry name" value="ZF_CCHC"/>
    <property type="match status" value="1"/>
</dbReference>
<keyword evidence="8" id="KW-0239">DNA-directed DNA polymerase</keyword>
<organism evidence="15">
    <name type="scientific">Tanacetum cinerariifolium</name>
    <name type="common">Dalmatian daisy</name>
    <name type="synonym">Chrysanthemum cinerariifolium</name>
    <dbReference type="NCBI Taxonomy" id="118510"/>
    <lineage>
        <taxon>Eukaryota</taxon>
        <taxon>Viridiplantae</taxon>
        <taxon>Streptophyta</taxon>
        <taxon>Embryophyta</taxon>
        <taxon>Tracheophyta</taxon>
        <taxon>Spermatophyta</taxon>
        <taxon>Magnoliopsida</taxon>
        <taxon>eudicotyledons</taxon>
        <taxon>Gunneridae</taxon>
        <taxon>Pentapetalae</taxon>
        <taxon>asterids</taxon>
        <taxon>campanulids</taxon>
        <taxon>Asterales</taxon>
        <taxon>Asteraceae</taxon>
        <taxon>Asteroideae</taxon>
        <taxon>Anthemideae</taxon>
        <taxon>Anthemidinae</taxon>
        <taxon>Tanacetum</taxon>
    </lineage>
</organism>
<evidence type="ECO:0000256" key="13">
    <source>
        <dbReference type="SAM" id="MobiDB-lite"/>
    </source>
</evidence>
<dbReference type="Pfam" id="PF03732">
    <property type="entry name" value="Retrotrans_gag"/>
    <property type="match status" value="1"/>
</dbReference>
<evidence type="ECO:0000256" key="4">
    <source>
        <dbReference type="ARBA" id="ARBA00022801"/>
    </source>
</evidence>
<keyword evidence="12" id="KW-0862">Zinc</keyword>
<dbReference type="InterPro" id="IPR005162">
    <property type="entry name" value="Retrotrans_gag_dom"/>
</dbReference>
<dbReference type="InterPro" id="IPR056924">
    <property type="entry name" value="SH3_Tf2-1"/>
</dbReference>
<dbReference type="Gene3D" id="3.30.70.270">
    <property type="match status" value="3"/>
</dbReference>
<feature type="domain" description="CCHC-type" evidence="14">
    <location>
        <begin position="1378"/>
        <end position="1391"/>
    </location>
</feature>
<feature type="compositionally biased region" description="Basic and acidic residues" evidence="13">
    <location>
        <begin position="496"/>
        <end position="513"/>
    </location>
</feature>